<accession>A0A7W5PC57</accession>
<comment type="caution">
    <text evidence="3">The sequence shown here is derived from an EMBL/GenBank/DDBJ whole genome shotgun (WGS) entry which is preliminary data.</text>
</comment>
<dbReference type="PANTHER" id="PTHR31332:SF0">
    <property type="entry name" value="7-HYDROXYMETHYL CHLOROPHYLL A REDUCTASE, CHLOROPLASTIC"/>
    <property type="match status" value="1"/>
</dbReference>
<organism evidence="3 4">
    <name type="scientific">Halomonas campaniensis</name>
    <dbReference type="NCBI Taxonomy" id="213554"/>
    <lineage>
        <taxon>Bacteria</taxon>
        <taxon>Pseudomonadati</taxon>
        <taxon>Pseudomonadota</taxon>
        <taxon>Gammaproteobacteria</taxon>
        <taxon>Oceanospirillales</taxon>
        <taxon>Halomonadaceae</taxon>
        <taxon>Halomonas</taxon>
    </lineage>
</organism>
<feature type="domain" description="Coenzyme F420 hydrogenase/dehydrogenase beta subunit N-terminal" evidence="1">
    <location>
        <begin position="98"/>
        <end position="179"/>
    </location>
</feature>
<evidence type="ECO:0000313" key="3">
    <source>
        <dbReference type="EMBL" id="MBB3332569.1"/>
    </source>
</evidence>
<keyword evidence="4" id="KW-1185">Reference proteome</keyword>
<dbReference type="InterPro" id="IPR007525">
    <property type="entry name" value="FrhB_FdhB_C"/>
</dbReference>
<dbReference type="InterPro" id="IPR007516">
    <property type="entry name" value="Co_F420_Hydgase/DH_bsu_N"/>
</dbReference>
<gene>
    <name evidence="3" type="ORF">BDK63_003467</name>
</gene>
<dbReference type="Proteomes" id="UP000553442">
    <property type="component" value="Unassembled WGS sequence"/>
</dbReference>
<dbReference type="RefSeq" id="WP_183334232.1">
    <property type="nucleotide sequence ID" value="NZ_JACHZF010000037.1"/>
</dbReference>
<dbReference type="GO" id="GO:0052592">
    <property type="term" value="F:oxidoreductase activity, acting on CH or CH2 groups, with an iron-sulfur protein as acceptor"/>
    <property type="evidence" value="ECO:0007669"/>
    <property type="project" value="TreeGrafter"/>
</dbReference>
<proteinExistence type="predicted"/>
<protein>
    <submittedName>
        <fullName evidence="3">Coenzyme F420-reducing hydrogenase beta subunit</fullName>
    </submittedName>
</protein>
<name>A0A7W5PC57_9GAMM</name>
<evidence type="ECO:0000259" key="2">
    <source>
        <dbReference type="Pfam" id="PF04432"/>
    </source>
</evidence>
<reference evidence="3 4" key="1">
    <citation type="submission" date="2020-08" db="EMBL/GenBank/DDBJ databases">
        <title>Genomic Encyclopedia of Archaeal and Bacterial Type Strains, Phase II (KMG-II): from individual species to whole genera.</title>
        <authorList>
            <person name="Goeker M."/>
        </authorList>
    </citation>
    <scope>NUCLEOTIDE SEQUENCE [LARGE SCALE GENOMIC DNA]</scope>
    <source>
        <strain evidence="3 4">5AG</strain>
    </source>
</reference>
<dbReference type="PANTHER" id="PTHR31332">
    <property type="entry name" value="7-HYDROXYMETHYL CHLOROPHYLL A REDUCTASE, CHLOROPLASTIC"/>
    <property type="match status" value="1"/>
</dbReference>
<evidence type="ECO:0000259" key="1">
    <source>
        <dbReference type="Pfam" id="PF04422"/>
    </source>
</evidence>
<dbReference type="InterPro" id="IPR045220">
    <property type="entry name" value="FRHB/FDHB/HCAR-like"/>
</dbReference>
<dbReference type="Pfam" id="PF04432">
    <property type="entry name" value="FrhB_FdhB_C"/>
    <property type="match status" value="1"/>
</dbReference>
<dbReference type="Pfam" id="PF04422">
    <property type="entry name" value="FrhB_FdhB_N"/>
    <property type="match status" value="1"/>
</dbReference>
<dbReference type="EMBL" id="JACHZF010000037">
    <property type="protein sequence ID" value="MBB3332569.1"/>
    <property type="molecule type" value="Genomic_DNA"/>
</dbReference>
<sequence length="473" mass="53218">MTINESHQALNDTVIANGYCVGCGACAVPEESPFKIVMDDYGQYQSSLKDTNVFASTHIDYEKLCPFGSDAKNEDEIAKQVFSDTCEHNSQVGYYNGVFAGHVAEGEFRKRGSSGGMGTWVLNELLLKGLVDYVVHVKSESSGQDLNSIPFKYQVSETLEETQQGGKSRYYPIELSEALQSIRNNPGRYAVVGLPCFIKSVRLLQTQEPILAERIRYCVGLVCGHLKSAHYAESLAWQMGIPPQELEGIDFRIKDPSQPANRYSTYAKGSSGEKVVPTRQLFGADWGAGAFKYKACDFCDDVFAETADVVLGDAWLPEYVQDSYGTNVVVTRNQEIRQLIVNARTEGRLEMDDLGVEKAVQSQDAGLRHRKVAIGYRIHCEKASGSWVPNKRSGPATTLQPHYEMKRQRLRAELRELSHISFLRARRESKLSVYVDTVRPVYIHYSRQGRPFFRRLLSYLKRRLKATFPSTQQ</sequence>
<feature type="domain" description="Coenzyme F420 hydrogenase/dehydrogenase beta subunit C-terminal" evidence="2">
    <location>
        <begin position="188"/>
        <end position="354"/>
    </location>
</feature>
<dbReference type="AlphaFoldDB" id="A0A7W5PC57"/>
<evidence type="ECO:0000313" key="4">
    <source>
        <dbReference type="Proteomes" id="UP000553442"/>
    </source>
</evidence>